<organism evidence="1 2">
    <name type="scientific">Faecalibacterium prausnitzii</name>
    <dbReference type="NCBI Taxonomy" id="853"/>
    <lineage>
        <taxon>Bacteria</taxon>
        <taxon>Bacillati</taxon>
        <taxon>Bacillota</taxon>
        <taxon>Clostridia</taxon>
        <taxon>Eubacteriales</taxon>
        <taxon>Oscillospiraceae</taxon>
        <taxon>Faecalibacterium</taxon>
    </lineage>
</organism>
<protein>
    <submittedName>
        <fullName evidence="1">Antitoxin</fullName>
    </submittedName>
</protein>
<comment type="caution">
    <text evidence="1">The sequence shown here is derived from an EMBL/GenBank/DDBJ whole genome shotgun (WGS) entry which is preliminary data.</text>
</comment>
<gene>
    <name evidence="1" type="ORF">C4N25_08385</name>
</gene>
<reference evidence="1 2" key="1">
    <citation type="submission" date="2018-02" db="EMBL/GenBank/DDBJ databases">
        <title>Complete genome sequencing of Faecalibacterium prausnitzii strains isolated from the human gut.</title>
        <authorList>
            <person name="Fitzgerald B.C."/>
            <person name="Shkoporov A.N."/>
            <person name="Ross P.R."/>
            <person name="Hill C."/>
        </authorList>
    </citation>
    <scope>NUCLEOTIDE SEQUENCE [LARGE SCALE GENOMIC DNA]</scope>
    <source>
        <strain evidence="1 2">APC942/8-14-2</strain>
    </source>
</reference>
<evidence type="ECO:0000313" key="2">
    <source>
        <dbReference type="Proteomes" id="UP000251634"/>
    </source>
</evidence>
<dbReference type="InterPro" id="IPR025528">
    <property type="entry name" value="BrnA_antitoxin"/>
</dbReference>
<evidence type="ECO:0000313" key="1">
    <source>
        <dbReference type="EMBL" id="RAW49513.1"/>
    </source>
</evidence>
<dbReference type="RefSeq" id="WP_112115695.1">
    <property type="nucleotide sequence ID" value="NZ_PRKZ01000005.1"/>
</dbReference>
<dbReference type="Pfam" id="PF14384">
    <property type="entry name" value="BrnA_antitoxin"/>
    <property type="match status" value="1"/>
</dbReference>
<name>A0A329TKL1_9FIRM</name>
<dbReference type="AlphaFoldDB" id="A0A329TKL1"/>
<dbReference type="Proteomes" id="UP000251634">
    <property type="component" value="Unassembled WGS sequence"/>
</dbReference>
<dbReference type="EMBL" id="PRKZ01000005">
    <property type="protein sequence ID" value="RAW49513.1"/>
    <property type="molecule type" value="Genomic_DNA"/>
</dbReference>
<sequence>MRAEYDFSDARKNPYAKILKRQITINIDNNTIDYFKAQSEQVGIPYQTLINLYLRDCASNKRKIQILWSSESEKAGA</sequence>
<accession>A0A329TKL1</accession>
<proteinExistence type="predicted"/>